<proteinExistence type="predicted"/>
<dbReference type="RefSeq" id="WP_065019295.1">
    <property type="nucleotide sequence ID" value="NZ_LZKG01000106.1"/>
</dbReference>
<sequence length="70" mass="7890">MTGHVADDELRRLRWEYVRQMEAHPPSVWPSGLFLAVNAVLALQFGDRGVGDDRFAGKARLSVVRDTVRP</sequence>
<protein>
    <submittedName>
        <fullName evidence="1">Uncharacterized protein</fullName>
    </submittedName>
</protein>
<name>A0A1A2XQZ8_MYCSD</name>
<comment type="caution">
    <text evidence="1">The sequence shown here is derived from an EMBL/GenBank/DDBJ whole genome shotgun (WGS) entry which is preliminary data.</text>
</comment>
<accession>A0A1A2XQZ8</accession>
<evidence type="ECO:0000313" key="1">
    <source>
        <dbReference type="EMBL" id="OBI28179.1"/>
    </source>
</evidence>
<gene>
    <name evidence="1" type="ORF">A5710_04020</name>
</gene>
<organism evidence="1 2">
    <name type="scientific">Mycolicibacter sinensis (strain JDM601)</name>
    <name type="common">Mycobacterium sinense</name>
    <dbReference type="NCBI Taxonomy" id="875328"/>
    <lineage>
        <taxon>Bacteria</taxon>
        <taxon>Bacillati</taxon>
        <taxon>Actinomycetota</taxon>
        <taxon>Actinomycetes</taxon>
        <taxon>Mycobacteriales</taxon>
        <taxon>Mycobacteriaceae</taxon>
        <taxon>Mycolicibacter</taxon>
    </lineage>
</organism>
<reference evidence="2" key="1">
    <citation type="submission" date="2016-06" db="EMBL/GenBank/DDBJ databases">
        <authorList>
            <person name="Sutton G."/>
            <person name="Brinkac L."/>
            <person name="Sanka R."/>
            <person name="Adams M."/>
            <person name="Lau E."/>
            <person name="Sam S."/>
            <person name="Sreng N."/>
            <person name="Him V."/>
            <person name="Kerleguer A."/>
            <person name="Cheng S."/>
        </authorList>
    </citation>
    <scope>NUCLEOTIDE SEQUENCE [LARGE SCALE GENOMIC DNA]</scope>
    <source>
        <strain evidence="2">E1876</strain>
    </source>
</reference>
<dbReference type="AlphaFoldDB" id="A0A1A2XQZ8"/>
<dbReference type="EMBL" id="LZKG01000106">
    <property type="protein sequence ID" value="OBI28179.1"/>
    <property type="molecule type" value="Genomic_DNA"/>
</dbReference>
<dbReference type="Proteomes" id="UP000093943">
    <property type="component" value="Unassembled WGS sequence"/>
</dbReference>
<evidence type="ECO:0000313" key="2">
    <source>
        <dbReference type="Proteomes" id="UP000093943"/>
    </source>
</evidence>